<dbReference type="Proteomes" id="UP000634136">
    <property type="component" value="Unassembled WGS sequence"/>
</dbReference>
<evidence type="ECO:0000313" key="2">
    <source>
        <dbReference type="Proteomes" id="UP000634136"/>
    </source>
</evidence>
<reference evidence="1" key="1">
    <citation type="submission" date="2020-09" db="EMBL/GenBank/DDBJ databases">
        <title>Genome-Enabled Discovery of Anthraquinone Biosynthesis in Senna tora.</title>
        <authorList>
            <person name="Kang S.-H."/>
            <person name="Pandey R.P."/>
            <person name="Lee C.-M."/>
            <person name="Sim J.-S."/>
            <person name="Jeong J.-T."/>
            <person name="Choi B.-S."/>
            <person name="Jung M."/>
            <person name="Ginzburg D."/>
            <person name="Zhao K."/>
            <person name="Won S.Y."/>
            <person name="Oh T.-J."/>
            <person name="Yu Y."/>
            <person name="Kim N.-H."/>
            <person name="Lee O.R."/>
            <person name="Lee T.-H."/>
            <person name="Bashyal P."/>
            <person name="Kim T.-S."/>
            <person name="Lee W.-H."/>
            <person name="Kawkins C."/>
            <person name="Kim C.-K."/>
            <person name="Kim J.S."/>
            <person name="Ahn B.O."/>
            <person name="Rhee S.Y."/>
            <person name="Sohng J.K."/>
        </authorList>
    </citation>
    <scope>NUCLEOTIDE SEQUENCE</scope>
    <source>
        <tissue evidence="1">Leaf</tissue>
    </source>
</reference>
<dbReference type="EMBL" id="JAAIUW010000007">
    <property type="protein sequence ID" value="KAF7823485.1"/>
    <property type="molecule type" value="Genomic_DNA"/>
</dbReference>
<name>A0A834TKJ8_9FABA</name>
<keyword evidence="2" id="KW-1185">Reference proteome</keyword>
<evidence type="ECO:0000313" key="1">
    <source>
        <dbReference type="EMBL" id="KAF7823485.1"/>
    </source>
</evidence>
<accession>A0A834TKJ8</accession>
<proteinExistence type="predicted"/>
<sequence>MELRRCSKTLLRRRGGVNFDGGVRWHVVPLFLLLTVDRQGCFFNGWSWENGKGCFDGSNLGAKRQK</sequence>
<protein>
    <submittedName>
        <fullName evidence="1">Uncharacterized protein</fullName>
    </submittedName>
</protein>
<dbReference type="AlphaFoldDB" id="A0A834TKJ8"/>
<comment type="caution">
    <text evidence="1">The sequence shown here is derived from an EMBL/GenBank/DDBJ whole genome shotgun (WGS) entry which is preliminary data.</text>
</comment>
<gene>
    <name evidence="1" type="ORF">G2W53_021629</name>
</gene>
<organism evidence="1 2">
    <name type="scientific">Senna tora</name>
    <dbReference type="NCBI Taxonomy" id="362788"/>
    <lineage>
        <taxon>Eukaryota</taxon>
        <taxon>Viridiplantae</taxon>
        <taxon>Streptophyta</taxon>
        <taxon>Embryophyta</taxon>
        <taxon>Tracheophyta</taxon>
        <taxon>Spermatophyta</taxon>
        <taxon>Magnoliopsida</taxon>
        <taxon>eudicotyledons</taxon>
        <taxon>Gunneridae</taxon>
        <taxon>Pentapetalae</taxon>
        <taxon>rosids</taxon>
        <taxon>fabids</taxon>
        <taxon>Fabales</taxon>
        <taxon>Fabaceae</taxon>
        <taxon>Caesalpinioideae</taxon>
        <taxon>Cassia clade</taxon>
        <taxon>Senna</taxon>
    </lineage>
</organism>